<dbReference type="RefSeq" id="WP_205047659.1">
    <property type="nucleotide sequence ID" value="NZ_CAJVAX010000001.1"/>
</dbReference>
<evidence type="ECO:0000313" key="1">
    <source>
        <dbReference type="EMBL" id="CAG7605794.1"/>
    </source>
</evidence>
<name>A0A9W4GZ10_9ACTN</name>
<proteinExistence type="predicted"/>
<keyword evidence="2" id="KW-1185">Reference proteome</keyword>
<dbReference type="AlphaFoldDB" id="A0A9W4GZ10"/>
<accession>A0A9W4GZ10</accession>
<reference evidence="1" key="1">
    <citation type="submission" date="2021-06" db="EMBL/GenBank/DDBJ databases">
        <authorList>
            <person name="Arsene-Ploetze F."/>
        </authorList>
    </citation>
    <scope>NUCLEOTIDE SEQUENCE</scope>
    <source>
        <strain evidence="1">SBRY1</strain>
    </source>
</reference>
<comment type="caution">
    <text evidence="1">The sequence shown here is derived from an EMBL/GenBank/DDBJ whole genome shotgun (WGS) entry which is preliminary data.</text>
</comment>
<protein>
    <submittedName>
        <fullName evidence="1">Uncharacterized protein</fullName>
    </submittedName>
</protein>
<gene>
    <name evidence="1" type="ORF">SBRY_10859</name>
</gene>
<sequence>MSDGFVEPKRLVSQREWGDPAGDRKLHAVAQTSMGEAELYRRRSTAQDFDARANSLENWELVIGGEIKVTVRDAAAPGISLQKRMRTGIHGEILGVEFRAQAAMRNVMSRFRHVDFTLGDRVVSFRAHGFRRVMSSSGGGVPVVLTQKRKGRWNSTGLDEADSLVLVLFVLAELEFFLDTPLGDLSPI</sequence>
<organism evidence="1 2">
    <name type="scientific">Actinacidiphila bryophytorum</name>
    <dbReference type="NCBI Taxonomy" id="1436133"/>
    <lineage>
        <taxon>Bacteria</taxon>
        <taxon>Bacillati</taxon>
        <taxon>Actinomycetota</taxon>
        <taxon>Actinomycetes</taxon>
        <taxon>Kitasatosporales</taxon>
        <taxon>Streptomycetaceae</taxon>
        <taxon>Actinacidiphila</taxon>
    </lineage>
</organism>
<dbReference type="EMBL" id="CAJVAX010000001">
    <property type="protein sequence ID" value="CAG7605794.1"/>
    <property type="molecule type" value="Genomic_DNA"/>
</dbReference>
<evidence type="ECO:0000313" key="2">
    <source>
        <dbReference type="Proteomes" id="UP001153328"/>
    </source>
</evidence>
<dbReference type="Proteomes" id="UP001153328">
    <property type="component" value="Unassembled WGS sequence"/>
</dbReference>